<evidence type="ECO:0000313" key="2">
    <source>
        <dbReference type="EMBL" id="PRY49518.1"/>
    </source>
</evidence>
<dbReference type="EMBL" id="PVTH01000011">
    <property type="protein sequence ID" value="PRY49518.1"/>
    <property type="molecule type" value="Genomic_DNA"/>
</dbReference>
<organism evidence="2 3">
    <name type="scientific">Arcticibacter pallidicorallinus</name>
    <dbReference type="NCBI Taxonomy" id="1259464"/>
    <lineage>
        <taxon>Bacteria</taxon>
        <taxon>Pseudomonadati</taxon>
        <taxon>Bacteroidota</taxon>
        <taxon>Sphingobacteriia</taxon>
        <taxon>Sphingobacteriales</taxon>
        <taxon>Sphingobacteriaceae</taxon>
        <taxon>Arcticibacter</taxon>
    </lineage>
</organism>
<gene>
    <name evidence="2" type="ORF">B0I27_11174</name>
</gene>
<feature type="chain" id="PRO_5015649779" description="DUF4136 domain-containing protein" evidence="1">
    <location>
        <begin position="26"/>
        <end position="209"/>
    </location>
</feature>
<protein>
    <recommendedName>
        <fullName evidence="4">DUF4136 domain-containing protein</fullName>
    </recommendedName>
</protein>
<dbReference type="AlphaFoldDB" id="A0A2T0TVG4"/>
<keyword evidence="3" id="KW-1185">Reference proteome</keyword>
<dbReference type="Gene3D" id="3.30.160.670">
    <property type="match status" value="1"/>
</dbReference>
<sequence>MKKHYNQFLILMAAVLILSSCGTSTQILGVWQKPDSRTISYQKVLVASLTNNLSAQQKVESELAAILSGPGVVVTKSLDAFPPSLESKKSKDKDALLKKLRGYDSDIIVTNTVVDKKLRQSYNRPYYGPWGWGGYWGYRGWYGGFYDPGFAVMDKEYYLETNVFDSRSGELVWSAQSRTSNPSSLENFIEDYAQVIAKKMIEDGIIKQY</sequence>
<comment type="caution">
    <text evidence="2">The sequence shown here is derived from an EMBL/GenBank/DDBJ whole genome shotgun (WGS) entry which is preliminary data.</text>
</comment>
<dbReference type="PROSITE" id="PS51257">
    <property type="entry name" value="PROKAR_LIPOPROTEIN"/>
    <property type="match status" value="1"/>
</dbReference>
<feature type="signal peptide" evidence="1">
    <location>
        <begin position="1"/>
        <end position="25"/>
    </location>
</feature>
<evidence type="ECO:0000256" key="1">
    <source>
        <dbReference type="SAM" id="SignalP"/>
    </source>
</evidence>
<name>A0A2T0TVG4_9SPHI</name>
<accession>A0A2T0TVG4</accession>
<dbReference type="RefSeq" id="WP_106294910.1">
    <property type="nucleotide sequence ID" value="NZ_PVTH01000011.1"/>
</dbReference>
<keyword evidence="1" id="KW-0732">Signal</keyword>
<reference evidence="2 3" key="1">
    <citation type="submission" date="2018-03" db="EMBL/GenBank/DDBJ databases">
        <title>Genomic Encyclopedia of Type Strains, Phase III (KMG-III): the genomes of soil and plant-associated and newly described type strains.</title>
        <authorList>
            <person name="Whitman W."/>
        </authorList>
    </citation>
    <scope>NUCLEOTIDE SEQUENCE [LARGE SCALE GENOMIC DNA]</scope>
    <source>
        <strain evidence="2 3">CGMCC 1.9313</strain>
    </source>
</reference>
<evidence type="ECO:0000313" key="3">
    <source>
        <dbReference type="Proteomes" id="UP000238034"/>
    </source>
</evidence>
<dbReference type="Proteomes" id="UP000238034">
    <property type="component" value="Unassembled WGS sequence"/>
</dbReference>
<proteinExistence type="predicted"/>
<evidence type="ECO:0008006" key="4">
    <source>
        <dbReference type="Google" id="ProtNLM"/>
    </source>
</evidence>
<dbReference type="OrthoDB" id="6078026at2"/>